<dbReference type="Gene3D" id="3.90.1070.10">
    <property type="match status" value="1"/>
</dbReference>
<reference evidence="8 10" key="2">
    <citation type="submission" date="2019-07" db="EMBL/GenBank/DDBJ databases">
        <title>Genomic Encyclopedia of Archaeal and Bacterial Type Strains, Phase II (KMG-II): from individual species to whole genera.</title>
        <authorList>
            <person name="Goeker M."/>
        </authorList>
    </citation>
    <scope>NUCLEOTIDE SEQUENCE [LARGE SCALE GENOMIC DNA]</scope>
    <source>
        <strain evidence="8 10">DSM 3754</strain>
    </source>
</reference>
<keyword evidence="1 5" id="KW-0479">Metal-binding</keyword>
<dbReference type="InterPro" id="IPR036412">
    <property type="entry name" value="HAD-like_sf"/>
</dbReference>
<dbReference type="PANTHER" id="PTHR10000">
    <property type="entry name" value="PHOSPHOSERINE PHOSPHATASE"/>
    <property type="match status" value="1"/>
</dbReference>
<sequence>MDTADPPLAVDIDGTLSRADRSIDGRVLDVLRGWDGPVVVATGKALPYAVALCQFAGIAERVIAENGGVAYVGDELLQFGDSRAVEQVAAAFEDAGHDIGWGDADLTNRWRETELAVSREQPLDVLSALAADHGLHVVDTGFAYHVKPESMSKGNALPAVAARLGVTAGDFVAVGDSANDVELFEAVGESYAVGNADDHAKGAAETVLSETHGDGFLAAVDRIRS</sequence>
<feature type="binding site" evidence="5">
    <location>
        <position position="153"/>
    </location>
    <ligand>
        <name>substrate</name>
    </ligand>
</feature>
<dbReference type="PANTHER" id="PTHR10000:SF8">
    <property type="entry name" value="HAD SUPERFAMILY HYDROLASE-LIKE, TYPE 3"/>
    <property type="match status" value="1"/>
</dbReference>
<reference evidence="7" key="3">
    <citation type="journal article" name="MicrobiologyOpen">
        <title>Whole-genome comparison between the type strain of Halobacterium salinarum (DSM 3754(T)) and the laboratory strains R1 and NRC-1.</title>
        <authorList>
            <person name="Pfeiffer F."/>
            <person name="Losensky G."/>
            <person name="Marchfelder A."/>
            <person name="Habermann B."/>
            <person name="Dyall-Smith M."/>
        </authorList>
    </citation>
    <scope>NUCLEOTIDE SEQUENCE</scope>
    <source>
        <strain evidence="7">91-R6</strain>
    </source>
</reference>
<dbReference type="SUPFAM" id="SSF56784">
    <property type="entry name" value="HAD-like"/>
    <property type="match status" value="1"/>
</dbReference>
<evidence type="ECO:0000256" key="5">
    <source>
        <dbReference type="HAMAP-Rule" id="MF_01419"/>
    </source>
</evidence>
<name>A0A4D6GVU8_HALS9</name>
<dbReference type="GeneID" id="39854627"/>
<protein>
    <recommendedName>
        <fullName evidence="5 6">Phosphoglycolate phosphatase</fullName>
        <shortName evidence="5">PGP</shortName>
        <shortName evidence="5">PGPase</shortName>
        <ecNumber evidence="5 6">3.1.3.18</ecNumber>
    </recommendedName>
</protein>
<dbReference type="Gene3D" id="3.40.50.1000">
    <property type="entry name" value="HAD superfamily/HAD-like"/>
    <property type="match status" value="1"/>
</dbReference>
<dbReference type="RefSeq" id="WP_136361107.1">
    <property type="nucleotide sequence ID" value="NZ_VRYN01000002.1"/>
</dbReference>
<dbReference type="Proteomes" id="UP000296216">
    <property type="component" value="Chromosome"/>
</dbReference>
<dbReference type="GO" id="GO:0005829">
    <property type="term" value="C:cytosol"/>
    <property type="evidence" value="ECO:0007669"/>
    <property type="project" value="TreeGrafter"/>
</dbReference>
<evidence type="ECO:0000256" key="3">
    <source>
        <dbReference type="ARBA" id="ARBA00022842"/>
    </source>
</evidence>
<evidence type="ECO:0000256" key="2">
    <source>
        <dbReference type="ARBA" id="ARBA00022801"/>
    </source>
</evidence>
<dbReference type="EMBL" id="CP038631">
    <property type="protein sequence ID" value="QCC44482.1"/>
    <property type="molecule type" value="Genomic_DNA"/>
</dbReference>
<dbReference type="Proteomes" id="UP000323075">
    <property type="component" value="Unassembled WGS sequence"/>
</dbReference>
<keyword evidence="3 5" id="KW-0460">Magnesium</keyword>
<comment type="similarity">
    <text evidence="5">Belongs to the archaeal SPP-like hydrolase family.</text>
</comment>
<dbReference type="EC" id="3.1.3.18" evidence="5 6"/>
<dbReference type="HAMAP" id="MF_01419">
    <property type="entry name" value="GPH_hydrolase_arch"/>
    <property type="match status" value="1"/>
</dbReference>
<feature type="binding site" evidence="5">
    <location>
        <position position="13"/>
    </location>
    <ligand>
        <name>Mg(2+)</name>
        <dbReference type="ChEBI" id="CHEBI:18420"/>
    </ligand>
</feature>
<dbReference type="InterPro" id="IPR023214">
    <property type="entry name" value="HAD_sf"/>
</dbReference>
<dbReference type="EMBL" id="VRYN01000002">
    <property type="protein sequence ID" value="TYO76470.1"/>
    <property type="molecule type" value="Genomic_DNA"/>
</dbReference>
<dbReference type="NCBIfam" id="TIGR01487">
    <property type="entry name" value="Pglycolate_arch"/>
    <property type="match status" value="1"/>
</dbReference>
<proteinExistence type="inferred from homology"/>
<evidence type="ECO:0000256" key="6">
    <source>
        <dbReference type="NCBIfam" id="TIGR01487"/>
    </source>
</evidence>
<reference evidence="7 9" key="1">
    <citation type="journal article" date="2019" name="Microbiol. Resour. Announc.">
        <title>The Genome Sequence of the Halobacterium salinarum Type Strain Is Closely Related to That of Laboratory Strains NRC-1 and R1.</title>
        <authorList>
            <person name="Pfeiffer F."/>
            <person name="Marchfelder A."/>
            <person name="Habermann B."/>
            <person name="Dyall-Smith M.L."/>
        </authorList>
    </citation>
    <scope>NUCLEOTIDE SEQUENCE [LARGE SCALE GENOMIC DNA]</scope>
    <source>
        <strain evidence="7">91-R6</strain>
        <strain evidence="9">ATCC 33171 / DSM 3754 / JCM 8978 / NBRC 102687 / NCIMB 764 / 91-R6</strain>
    </source>
</reference>
<keyword evidence="2 5" id="KW-0378">Hydrolase</keyword>
<accession>A0A4D6GVU8</accession>
<feature type="active site" description="Nucleophile" evidence="5">
    <location>
        <position position="11"/>
    </location>
</feature>
<evidence type="ECO:0000313" key="7">
    <source>
        <dbReference type="EMBL" id="QCC44482.1"/>
    </source>
</evidence>
<dbReference type="GO" id="GO:0000287">
    <property type="term" value="F:magnesium ion binding"/>
    <property type="evidence" value="ECO:0007669"/>
    <property type="project" value="InterPro"/>
</dbReference>
<keyword evidence="4 5" id="KW-0119">Carbohydrate metabolism</keyword>
<organism evidence="7 9">
    <name type="scientific">Halobacterium salinarum (strain ATCC 33171 / DSM 3754 / JCM 8978 / NBRC 102687 / NCIMB 764 / 91-R6)</name>
    <dbReference type="NCBI Taxonomy" id="2597657"/>
    <lineage>
        <taxon>Archaea</taxon>
        <taxon>Methanobacteriati</taxon>
        <taxon>Methanobacteriota</taxon>
        <taxon>Stenosarchaea group</taxon>
        <taxon>Halobacteria</taxon>
        <taxon>Halobacteriales</taxon>
        <taxon>Halobacteriaceae</taxon>
        <taxon>Halobacterium</taxon>
    </lineage>
</organism>
<evidence type="ECO:0000256" key="4">
    <source>
        <dbReference type="ARBA" id="ARBA00023277"/>
    </source>
</evidence>
<evidence type="ECO:0000256" key="1">
    <source>
        <dbReference type="ARBA" id="ARBA00022723"/>
    </source>
</evidence>
<comment type="cofactor">
    <cofactor evidence="5">
        <name>Mg(2+)</name>
        <dbReference type="ChEBI" id="CHEBI:18420"/>
    </cofactor>
</comment>
<feature type="binding site" evidence="5">
    <location>
        <position position="176"/>
    </location>
    <ligand>
        <name>Mg(2+)</name>
        <dbReference type="ChEBI" id="CHEBI:18420"/>
    </ligand>
</feature>
<evidence type="ECO:0000313" key="8">
    <source>
        <dbReference type="EMBL" id="TYO76470.1"/>
    </source>
</evidence>
<dbReference type="GO" id="GO:0008967">
    <property type="term" value="F:phosphoglycolate phosphatase activity"/>
    <property type="evidence" value="ECO:0007669"/>
    <property type="project" value="UniProtKB-UniRule"/>
</dbReference>
<feature type="binding site" evidence="5">
    <location>
        <position position="180"/>
    </location>
    <ligand>
        <name>Mg(2+)</name>
        <dbReference type="ChEBI" id="CHEBI:18420"/>
    </ligand>
</feature>
<feature type="binding site" evidence="5">
    <location>
        <position position="11"/>
    </location>
    <ligand>
        <name>Mg(2+)</name>
        <dbReference type="ChEBI" id="CHEBI:18420"/>
    </ligand>
</feature>
<dbReference type="AlphaFoldDB" id="A0A4D6GVU8"/>
<dbReference type="Pfam" id="PF08282">
    <property type="entry name" value="Hydrolase_3"/>
    <property type="match status" value="2"/>
</dbReference>
<comment type="catalytic activity">
    <reaction evidence="5">
        <text>2-phosphoglycolate + H2O = glycolate + phosphate</text>
        <dbReference type="Rhea" id="RHEA:14369"/>
        <dbReference type="ChEBI" id="CHEBI:15377"/>
        <dbReference type="ChEBI" id="CHEBI:29805"/>
        <dbReference type="ChEBI" id="CHEBI:43474"/>
        <dbReference type="ChEBI" id="CHEBI:58033"/>
        <dbReference type="EC" id="3.1.3.18"/>
    </reaction>
</comment>
<gene>
    <name evidence="8" type="ORF">APQ99_01107</name>
    <name evidence="7" type="ORF">HBSAL_03790</name>
</gene>
<comment type="function">
    <text evidence="5">Catalyzes the dephosphorylation of 2-phosphoglycolate.</text>
</comment>
<dbReference type="CDD" id="cd07514">
    <property type="entry name" value="HAD_Pase"/>
    <property type="match status" value="1"/>
</dbReference>
<evidence type="ECO:0000313" key="9">
    <source>
        <dbReference type="Proteomes" id="UP000296216"/>
    </source>
</evidence>
<dbReference type="NCBIfam" id="TIGR01482">
    <property type="entry name" value="SPP-subfamily"/>
    <property type="match status" value="1"/>
</dbReference>
<dbReference type="InterPro" id="IPR006382">
    <property type="entry name" value="PGPase"/>
</dbReference>
<evidence type="ECO:0000313" key="10">
    <source>
        <dbReference type="Proteomes" id="UP000323075"/>
    </source>
</evidence>